<dbReference type="AlphaFoldDB" id="W0A6D9"/>
<organism evidence="1 3">
    <name type="scientific">Sphingomonas sanxanigenens DSM 19645 = NX02</name>
    <dbReference type="NCBI Taxonomy" id="1123269"/>
    <lineage>
        <taxon>Bacteria</taxon>
        <taxon>Pseudomonadati</taxon>
        <taxon>Pseudomonadota</taxon>
        <taxon>Alphaproteobacteria</taxon>
        <taxon>Sphingomonadales</taxon>
        <taxon>Sphingomonadaceae</taxon>
        <taxon>Sphingomonas</taxon>
    </lineage>
</organism>
<proteinExistence type="predicted"/>
<protein>
    <submittedName>
        <fullName evidence="1">Uncharacterized protein</fullName>
    </submittedName>
</protein>
<dbReference type="PATRIC" id="fig|1123269.5.peg.5737"/>
<evidence type="ECO:0000313" key="2">
    <source>
        <dbReference type="EMBL" id="AHE57420.1"/>
    </source>
</evidence>
<evidence type="ECO:0000313" key="1">
    <source>
        <dbReference type="EMBL" id="AHE52626.1"/>
    </source>
</evidence>
<accession>W0A6D9</accession>
<dbReference type="KEGG" id="ssan:NX02_04395"/>
<dbReference type="RefSeq" id="WP_025290924.1">
    <property type="nucleotide sequence ID" value="NZ_CP006644.1"/>
</dbReference>
<dbReference type="EMBL" id="CP006644">
    <property type="protein sequence ID" value="AHE57420.1"/>
    <property type="molecule type" value="Genomic_DNA"/>
</dbReference>
<dbReference type="HOGENOM" id="CLU_2318661_0_0_5"/>
<dbReference type="Proteomes" id="UP000018851">
    <property type="component" value="Chromosome"/>
</dbReference>
<evidence type="ECO:0000313" key="3">
    <source>
        <dbReference type="Proteomes" id="UP000018851"/>
    </source>
</evidence>
<name>W0A6D9_9SPHN</name>
<gene>
    <name evidence="1" type="ORF">NX02_04395</name>
    <name evidence="2" type="ORF">NX02_29265</name>
</gene>
<keyword evidence="3" id="KW-1185">Reference proteome</keyword>
<dbReference type="EMBL" id="CP006644">
    <property type="protein sequence ID" value="AHE52626.1"/>
    <property type="molecule type" value="Genomic_DNA"/>
</dbReference>
<reference evidence="1 3" key="1">
    <citation type="submission" date="2013-07" db="EMBL/GenBank/DDBJ databases">
        <title>Completed genome of Sphingomonas sanxanigenens NX02.</title>
        <authorList>
            <person name="Ma T."/>
            <person name="Huang H."/>
            <person name="Wu M."/>
            <person name="Li X."/>
            <person name="Li G."/>
        </authorList>
    </citation>
    <scope>NUCLEOTIDE SEQUENCE [LARGE SCALE GENOMIC DNA]</scope>
    <source>
        <strain evidence="1 3">NX02</strain>
    </source>
</reference>
<sequence>MLLIEIPRAASIEEDDPRFTPAIVEIGPWLNIVLDGVVQRFVIGYDIDAGTVDRLVVDENDHVTLNAAKDAALTETIAGVVEVSWIGDVPAAGGKVVIS</sequence>
<dbReference type="KEGG" id="ssan:NX02_29265"/>
<dbReference type="STRING" id="1123269.NX02_04395"/>